<keyword evidence="4 5" id="KW-0472">Membrane</keyword>
<evidence type="ECO:0000256" key="4">
    <source>
        <dbReference type="ARBA" id="ARBA00023136"/>
    </source>
</evidence>
<comment type="subcellular location">
    <subcellularLocation>
        <location evidence="1">Membrane</location>
        <topology evidence="1">Multi-pass membrane protein</topology>
    </subcellularLocation>
</comment>
<feature type="transmembrane region" description="Helical" evidence="5">
    <location>
        <begin position="110"/>
        <end position="130"/>
    </location>
</feature>
<evidence type="ECO:0000256" key="5">
    <source>
        <dbReference type="SAM" id="Phobius"/>
    </source>
</evidence>
<feature type="transmembrane region" description="Helical" evidence="5">
    <location>
        <begin position="84"/>
        <end position="104"/>
    </location>
</feature>
<feature type="transmembrane region" description="Helical" evidence="5">
    <location>
        <begin position="279"/>
        <end position="300"/>
    </location>
</feature>
<evidence type="ECO:0000256" key="1">
    <source>
        <dbReference type="ARBA" id="ARBA00004141"/>
    </source>
</evidence>
<feature type="transmembrane region" description="Helical" evidence="5">
    <location>
        <begin position="139"/>
        <end position="158"/>
    </location>
</feature>
<keyword evidence="2 5" id="KW-0812">Transmembrane</keyword>
<evidence type="ECO:0000256" key="3">
    <source>
        <dbReference type="ARBA" id="ARBA00022989"/>
    </source>
</evidence>
<dbReference type="Pfam" id="PF01943">
    <property type="entry name" value="Polysacc_synt"/>
    <property type="match status" value="1"/>
</dbReference>
<keyword evidence="3 5" id="KW-1133">Transmembrane helix</keyword>
<evidence type="ECO:0000256" key="2">
    <source>
        <dbReference type="ARBA" id="ARBA00022692"/>
    </source>
</evidence>
<dbReference type="InterPro" id="IPR052556">
    <property type="entry name" value="PolySynth_Transporter"/>
</dbReference>
<comment type="caution">
    <text evidence="6">The sequence shown here is derived from an EMBL/GenBank/DDBJ whole genome shotgun (WGS) entry which is preliminary data.</text>
</comment>
<accession>A0AB35HQX8</accession>
<feature type="transmembrane region" description="Helical" evidence="5">
    <location>
        <begin position="41"/>
        <end position="63"/>
    </location>
</feature>
<dbReference type="EMBL" id="JACACB010000024">
    <property type="protein sequence ID" value="MCO8298513.1"/>
    <property type="molecule type" value="Genomic_DNA"/>
</dbReference>
<name>A0AB35HQX8_TETHA</name>
<feature type="transmembrane region" description="Helical" evidence="5">
    <location>
        <begin position="407"/>
        <end position="424"/>
    </location>
</feature>
<feature type="transmembrane region" description="Helical" evidence="5">
    <location>
        <begin position="351"/>
        <end position="369"/>
    </location>
</feature>
<gene>
    <name evidence="6" type="ORF">HXW75_08510</name>
</gene>
<dbReference type="GO" id="GO:0016020">
    <property type="term" value="C:membrane"/>
    <property type="evidence" value="ECO:0007669"/>
    <property type="project" value="UniProtKB-SubCell"/>
</dbReference>
<sequence length="476" mass="54471">MKKIVSNILYQGVYQVLKILLPIVTVPIVSKALGPEGIGTFNFVTSIVNMFIMACGLGLATYGTREIALVQDDKEKLSKKFWELEWFNSITVFFVLLVYFSVVFFLNDRIFYFVSILSILGSLFDISWFYRGVEDFKKITLADGFIKTVSFILIVLFVQQKDDLIWYFIIQTSNVLLSQLILWMFIFKYISFVKVSFKTTFSHLRPAASYFIGKIAIRIYTDLNKTVLGIFSTSTMVGFFSNSLQVSTIFRTLIGTFDAVLLPRVTNLTSKNSNKMTQVLSYAIDFQLFFSIPAMFGIMATNRQIIDWFFGPEFEFIQHTTPWLSPLVIITPLGLLVLRLFLIPRNQIKSYNMSVIFGAIVSIVVNFLFTPIFHIWGTIAAILASESFVTIIRIIEVLRNSQYKFNYFLILKYFVSGFLMYWIVVKTTGDLSSSIVTTLIQGIIGVVVYFILTAIMNANPLLDILRKKDNIFDLLS</sequence>
<reference evidence="6" key="2">
    <citation type="journal article" date="2021" name="BMC Microbiol.">
        <title>The diversity among the species Tetragenococcus halophilus including new isolates from a lupine seed fermentation.</title>
        <authorList>
            <person name="Link T."/>
            <person name="Vogel R.F."/>
            <person name="Ehrmann M.A."/>
        </authorList>
    </citation>
    <scope>NUCLEOTIDE SEQUENCE</scope>
    <source>
        <strain evidence="6">TMW 2.2257</strain>
    </source>
</reference>
<feature type="transmembrane region" description="Helical" evidence="5">
    <location>
        <begin position="320"/>
        <end position="342"/>
    </location>
</feature>
<reference evidence="6" key="1">
    <citation type="submission" date="2020-06" db="EMBL/GenBank/DDBJ databases">
        <authorList>
            <person name="Link T."/>
            <person name="Ehrmann M."/>
        </authorList>
    </citation>
    <scope>NUCLEOTIDE SEQUENCE</scope>
    <source>
        <strain evidence="6">TMW 2.2257</strain>
    </source>
</reference>
<proteinExistence type="predicted"/>
<dbReference type="PANTHER" id="PTHR43424">
    <property type="entry name" value="LOCUS PUTATIVE PROTEIN 1-RELATED"/>
    <property type="match status" value="1"/>
</dbReference>
<dbReference type="RefSeq" id="WP_253210199.1">
    <property type="nucleotide sequence ID" value="NZ_JACACB010000024.1"/>
</dbReference>
<dbReference type="AlphaFoldDB" id="A0AB35HQX8"/>
<feature type="transmembrane region" description="Helical" evidence="5">
    <location>
        <begin position="12"/>
        <end position="29"/>
    </location>
</feature>
<dbReference type="InterPro" id="IPR002797">
    <property type="entry name" value="Polysacc_synth"/>
</dbReference>
<evidence type="ECO:0000313" key="7">
    <source>
        <dbReference type="Proteomes" id="UP001057280"/>
    </source>
</evidence>
<protein>
    <submittedName>
        <fullName evidence="6">Polysaccharide biosynthesis protein</fullName>
    </submittedName>
</protein>
<evidence type="ECO:0000313" key="6">
    <source>
        <dbReference type="EMBL" id="MCO8298513.1"/>
    </source>
</evidence>
<feature type="transmembrane region" description="Helical" evidence="5">
    <location>
        <begin position="436"/>
        <end position="458"/>
    </location>
</feature>
<feature type="transmembrane region" description="Helical" evidence="5">
    <location>
        <begin position="164"/>
        <end position="187"/>
    </location>
</feature>
<feature type="transmembrane region" description="Helical" evidence="5">
    <location>
        <begin position="375"/>
        <end position="395"/>
    </location>
</feature>
<organism evidence="6 7">
    <name type="scientific">Tetragenococcus halophilus</name>
    <name type="common">Pediococcus halophilus</name>
    <dbReference type="NCBI Taxonomy" id="51669"/>
    <lineage>
        <taxon>Bacteria</taxon>
        <taxon>Bacillati</taxon>
        <taxon>Bacillota</taxon>
        <taxon>Bacilli</taxon>
        <taxon>Lactobacillales</taxon>
        <taxon>Enterococcaceae</taxon>
        <taxon>Tetragenococcus</taxon>
    </lineage>
</organism>
<dbReference type="PANTHER" id="PTHR43424:SF1">
    <property type="entry name" value="LOCUS PUTATIVE PROTEIN 1-RELATED"/>
    <property type="match status" value="1"/>
</dbReference>
<dbReference type="Proteomes" id="UP001057280">
    <property type="component" value="Unassembled WGS sequence"/>
</dbReference>